<dbReference type="InterPro" id="IPR040389">
    <property type="entry name" value="SMR"/>
</dbReference>
<evidence type="ECO:0000256" key="1">
    <source>
        <dbReference type="ARBA" id="ARBA00023013"/>
    </source>
</evidence>
<organism evidence="4 5">
    <name type="scientific">Lupinus albus</name>
    <name type="common">White lupine</name>
    <name type="synonym">Lupinus termis</name>
    <dbReference type="NCBI Taxonomy" id="3870"/>
    <lineage>
        <taxon>Eukaryota</taxon>
        <taxon>Viridiplantae</taxon>
        <taxon>Streptophyta</taxon>
        <taxon>Embryophyta</taxon>
        <taxon>Tracheophyta</taxon>
        <taxon>Spermatophyta</taxon>
        <taxon>Magnoliopsida</taxon>
        <taxon>eudicotyledons</taxon>
        <taxon>Gunneridae</taxon>
        <taxon>Pentapetalae</taxon>
        <taxon>rosids</taxon>
        <taxon>fabids</taxon>
        <taxon>Fabales</taxon>
        <taxon>Fabaceae</taxon>
        <taxon>Papilionoideae</taxon>
        <taxon>50 kb inversion clade</taxon>
        <taxon>genistoids sensu lato</taxon>
        <taxon>core genistoids</taxon>
        <taxon>Genisteae</taxon>
        <taxon>Lupinus</taxon>
    </lineage>
</organism>
<comment type="caution">
    <text evidence="4">The sequence shown here is derived from an EMBL/GenBank/DDBJ whole genome shotgun (WGS) entry which is preliminary data.</text>
</comment>
<dbReference type="PANTHER" id="PTHR33142:SF28">
    <property type="entry name" value="CYCLIN-DEPENDENT PROTEIN KINASE INHIBITOR SMR13"/>
    <property type="match status" value="1"/>
</dbReference>
<feature type="region of interest" description="Disordered" evidence="3">
    <location>
        <begin position="1"/>
        <end position="30"/>
    </location>
</feature>
<keyword evidence="5" id="KW-1185">Reference proteome</keyword>
<proteinExistence type="predicted"/>
<dbReference type="GO" id="GO:0004860">
    <property type="term" value="F:protein kinase inhibitor activity"/>
    <property type="evidence" value="ECO:0007669"/>
    <property type="project" value="UniProtKB-KW"/>
</dbReference>
<dbReference type="AlphaFoldDB" id="A0A6A4PBE0"/>
<keyword evidence="2" id="KW-0131">Cell cycle</keyword>
<gene>
    <name evidence="4" type="ORF">Lalb_Chr17g0349061</name>
</gene>
<evidence type="ECO:0000256" key="2">
    <source>
        <dbReference type="ARBA" id="ARBA00023306"/>
    </source>
</evidence>
<dbReference type="Proteomes" id="UP000447434">
    <property type="component" value="Chromosome 17"/>
</dbReference>
<dbReference type="PANTHER" id="PTHR33142">
    <property type="entry name" value="CYCLIN-DEPENDENT PROTEIN KINASE INHIBITOR SMR13"/>
    <property type="match status" value="1"/>
</dbReference>
<protein>
    <submittedName>
        <fullName evidence="4">Uncharacterized protein</fullName>
    </submittedName>
</protein>
<evidence type="ECO:0000256" key="3">
    <source>
        <dbReference type="SAM" id="MobiDB-lite"/>
    </source>
</evidence>
<dbReference type="EMBL" id="WOCE01000017">
    <property type="protein sequence ID" value="KAE9596417.1"/>
    <property type="molecule type" value="Genomic_DNA"/>
</dbReference>
<dbReference type="GO" id="GO:0032875">
    <property type="term" value="P:regulation of DNA endoreduplication"/>
    <property type="evidence" value="ECO:0007669"/>
    <property type="project" value="InterPro"/>
</dbReference>
<evidence type="ECO:0000313" key="5">
    <source>
        <dbReference type="Proteomes" id="UP000447434"/>
    </source>
</evidence>
<accession>A0A6A4PBE0</accession>
<feature type="compositionally biased region" description="Basic residues" evidence="3">
    <location>
        <begin position="13"/>
        <end position="28"/>
    </location>
</feature>
<dbReference type="OrthoDB" id="1840446at2759"/>
<name>A0A6A4PBE0_LUPAL</name>
<sequence>MAPSGRTKITTARGRKPRRRSHLKKTQSQKKCIDFDASSIDSEVAEVSSSSACSTPKGQNYRIPEVLTCPPAPKKEPRLLSNNCSLHISPLALFAPPLAV</sequence>
<evidence type="ECO:0000313" key="4">
    <source>
        <dbReference type="EMBL" id="KAE9596417.1"/>
    </source>
</evidence>
<reference evidence="5" key="1">
    <citation type="journal article" date="2020" name="Nat. Commun.">
        <title>Genome sequence of the cluster root forming white lupin.</title>
        <authorList>
            <person name="Hufnagel B."/>
            <person name="Marques A."/>
            <person name="Soriano A."/>
            <person name="Marques L."/>
            <person name="Divol F."/>
            <person name="Doumas P."/>
            <person name="Sallet E."/>
            <person name="Mancinotti D."/>
            <person name="Carrere S."/>
            <person name="Marande W."/>
            <person name="Arribat S."/>
            <person name="Keller J."/>
            <person name="Huneau C."/>
            <person name="Blein T."/>
            <person name="Aime D."/>
            <person name="Laguerre M."/>
            <person name="Taylor J."/>
            <person name="Schubert V."/>
            <person name="Nelson M."/>
            <person name="Geu-Flores F."/>
            <person name="Crespi M."/>
            <person name="Gallardo-Guerrero K."/>
            <person name="Delaux P.-M."/>
            <person name="Salse J."/>
            <person name="Berges H."/>
            <person name="Guyot R."/>
            <person name="Gouzy J."/>
            <person name="Peret B."/>
        </authorList>
    </citation>
    <scope>NUCLEOTIDE SEQUENCE [LARGE SCALE GENOMIC DNA]</scope>
    <source>
        <strain evidence="5">cv. Amiga</strain>
    </source>
</reference>
<dbReference type="GO" id="GO:0005634">
    <property type="term" value="C:nucleus"/>
    <property type="evidence" value="ECO:0007669"/>
    <property type="project" value="TreeGrafter"/>
</dbReference>
<keyword evidence="1" id="KW-0649">Protein kinase inhibitor</keyword>